<dbReference type="InterPro" id="IPR000089">
    <property type="entry name" value="Biotin_lipoyl"/>
</dbReference>
<keyword evidence="10" id="KW-0436">Ligase</keyword>
<accession>A0ABT8RDJ5</accession>
<evidence type="ECO:0000256" key="8">
    <source>
        <dbReference type="RuleBase" id="RU364072"/>
    </source>
</evidence>
<keyword evidence="7 8" id="KW-0092">Biotin</keyword>
<protein>
    <recommendedName>
        <fullName evidence="8">Biotin carboxyl carrier protein of acetyl-CoA carboxylase</fullName>
    </recommendedName>
</protein>
<evidence type="ECO:0000256" key="3">
    <source>
        <dbReference type="ARBA" id="ARBA00022516"/>
    </source>
</evidence>
<keyword evidence="6 8" id="KW-0275">Fatty acid biosynthesis</keyword>
<comment type="function">
    <text evidence="1 8">This protein is a component of the acetyl coenzyme A carboxylase complex; first, biotin carboxylase catalyzes the carboxylation of the carrier protein and then the transcarboxylase transfers the carboxyl group to form malonyl-CoA.</text>
</comment>
<dbReference type="Pfam" id="PF00364">
    <property type="entry name" value="Biotin_lipoyl"/>
    <property type="match status" value="1"/>
</dbReference>
<dbReference type="GO" id="GO:0003989">
    <property type="term" value="F:acetyl-CoA carboxylase activity"/>
    <property type="evidence" value="ECO:0007669"/>
    <property type="project" value="UniProtKB-EC"/>
</dbReference>
<evidence type="ECO:0000256" key="1">
    <source>
        <dbReference type="ARBA" id="ARBA00003761"/>
    </source>
</evidence>
<dbReference type="InterPro" id="IPR053217">
    <property type="entry name" value="ACC_Biotin_Carrier"/>
</dbReference>
<keyword evidence="3 8" id="KW-0444">Lipid biosynthesis</keyword>
<evidence type="ECO:0000256" key="7">
    <source>
        <dbReference type="ARBA" id="ARBA00023267"/>
    </source>
</evidence>
<evidence type="ECO:0000256" key="5">
    <source>
        <dbReference type="ARBA" id="ARBA00023098"/>
    </source>
</evidence>
<keyword evidence="11" id="KW-1185">Reference proteome</keyword>
<evidence type="ECO:0000256" key="4">
    <source>
        <dbReference type="ARBA" id="ARBA00022832"/>
    </source>
</evidence>
<evidence type="ECO:0000313" key="10">
    <source>
        <dbReference type="EMBL" id="MDO1450105.1"/>
    </source>
</evidence>
<dbReference type="Gene3D" id="2.40.50.100">
    <property type="match status" value="1"/>
</dbReference>
<evidence type="ECO:0000256" key="2">
    <source>
        <dbReference type="ARBA" id="ARBA00005194"/>
    </source>
</evidence>
<dbReference type="PROSITE" id="PS50968">
    <property type="entry name" value="BIOTINYL_LIPOYL"/>
    <property type="match status" value="1"/>
</dbReference>
<evidence type="ECO:0000313" key="11">
    <source>
        <dbReference type="Proteomes" id="UP001168528"/>
    </source>
</evidence>
<keyword evidence="4 8" id="KW-0276">Fatty acid metabolism</keyword>
<dbReference type="Proteomes" id="UP001168528">
    <property type="component" value="Unassembled WGS sequence"/>
</dbReference>
<sequence>MKAKEIQELIDFIAKSGLEEVNIETEQFKLKVKRNSPPQYKFPEPVYQPAPPVANPSVATAPLPQIIQAPATPPASTTSTGNEAQYVTIKSPMIGTFYRSSNPDAPMFVNVGDDVKKGQTVCIIEAMKLFNEIESEVSGKIVKILVENASPVEYDQPLFLVDPS</sequence>
<proteinExistence type="predicted"/>
<evidence type="ECO:0000256" key="6">
    <source>
        <dbReference type="ARBA" id="ARBA00023160"/>
    </source>
</evidence>
<dbReference type="CDD" id="cd06850">
    <property type="entry name" value="biotinyl_domain"/>
    <property type="match status" value="1"/>
</dbReference>
<keyword evidence="5 8" id="KW-0443">Lipid metabolism</keyword>
<dbReference type="RefSeq" id="WP_302040908.1">
    <property type="nucleotide sequence ID" value="NZ_JAUKPO010000025.1"/>
</dbReference>
<comment type="pathway">
    <text evidence="2 8">Lipid metabolism; fatty acid biosynthesis.</text>
</comment>
<reference evidence="10" key="1">
    <citation type="submission" date="2023-07" db="EMBL/GenBank/DDBJ databases">
        <title>The genome sequence of Rhodocytophaga aerolata KACC 12507.</title>
        <authorList>
            <person name="Zhang X."/>
        </authorList>
    </citation>
    <scope>NUCLEOTIDE SEQUENCE</scope>
    <source>
        <strain evidence="10">KACC 12507</strain>
    </source>
</reference>
<gene>
    <name evidence="10" type="primary">accB</name>
    <name evidence="10" type="ORF">Q0590_27740</name>
</gene>
<dbReference type="EMBL" id="JAUKPO010000025">
    <property type="protein sequence ID" value="MDO1450105.1"/>
    <property type="molecule type" value="Genomic_DNA"/>
</dbReference>
<comment type="caution">
    <text evidence="10">The sequence shown here is derived from an EMBL/GenBank/DDBJ whole genome shotgun (WGS) entry which is preliminary data.</text>
</comment>
<dbReference type="InterPro" id="IPR001249">
    <property type="entry name" value="AcCoA_biotinCC"/>
</dbReference>
<organism evidence="10 11">
    <name type="scientific">Rhodocytophaga aerolata</name>
    <dbReference type="NCBI Taxonomy" id="455078"/>
    <lineage>
        <taxon>Bacteria</taxon>
        <taxon>Pseudomonadati</taxon>
        <taxon>Bacteroidota</taxon>
        <taxon>Cytophagia</taxon>
        <taxon>Cytophagales</taxon>
        <taxon>Rhodocytophagaceae</taxon>
        <taxon>Rhodocytophaga</taxon>
    </lineage>
</organism>
<dbReference type="PANTHER" id="PTHR47597:SF1">
    <property type="entry name" value="IS A MEMBER OF THE PF|00364 BIOTIN-REQUIRING ENZYMES FAMILY-RELATED"/>
    <property type="match status" value="1"/>
</dbReference>
<dbReference type="PANTHER" id="PTHR47597">
    <property type="entry name" value="IS A MEMBER OF THE PF|00364 BIOTIN-REQUIRING ENZYMES FAMILY-RELATED"/>
    <property type="match status" value="1"/>
</dbReference>
<evidence type="ECO:0000259" key="9">
    <source>
        <dbReference type="PROSITE" id="PS50968"/>
    </source>
</evidence>
<dbReference type="PROSITE" id="PS00188">
    <property type="entry name" value="BIOTIN"/>
    <property type="match status" value="1"/>
</dbReference>
<dbReference type="PRINTS" id="PR01071">
    <property type="entry name" value="ACOABIOTINCC"/>
</dbReference>
<dbReference type="NCBIfam" id="TIGR00531">
    <property type="entry name" value="BCCP"/>
    <property type="match status" value="1"/>
</dbReference>
<dbReference type="SUPFAM" id="SSF51230">
    <property type="entry name" value="Single hybrid motif"/>
    <property type="match status" value="1"/>
</dbReference>
<dbReference type="InterPro" id="IPR001882">
    <property type="entry name" value="Biotin_BS"/>
</dbReference>
<feature type="domain" description="Lipoyl-binding" evidence="9">
    <location>
        <begin position="86"/>
        <end position="162"/>
    </location>
</feature>
<dbReference type="InterPro" id="IPR011053">
    <property type="entry name" value="Single_hybrid_motif"/>
</dbReference>
<name>A0ABT8RDJ5_9BACT</name>